<evidence type="ECO:0000313" key="6">
    <source>
        <dbReference type="Proteomes" id="UP001176478"/>
    </source>
</evidence>
<dbReference type="PANTHER" id="PTHR46558">
    <property type="entry name" value="TRACRIPTIONAL REGULATORY PROTEIN-RELATED-RELATED"/>
    <property type="match status" value="1"/>
</dbReference>
<accession>A0AA42FJ71</accession>
<name>A0AA42FJ71_9GAMM</name>
<dbReference type="Gene3D" id="1.10.260.40">
    <property type="entry name" value="lambda repressor-like DNA-binding domains"/>
    <property type="match status" value="1"/>
</dbReference>
<evidence type="ECO:0000313" key="4">
    <source>
        <dbReference type="EMBL" id="MDO7856507.1"/>
    </source>
</evidence>
<keyword evidence="6" id="KW-1185">Reference proteome</keyword>
<dbReference type="RefSeq" id="WP_042846274.1">
    <property type="nucleotide sequence ID" value="NZ_JARRYG010000002.1"/>
</dbReference>
<comment type="caution">
    <text evidence="3">The sequence shown here is derived from an EMBL/GenBank/DDBJ whole genome shotgun (WGS) entry which is preliminary data.</text>
</comment>
<dbReference type="InterPro" id="IPR010982">
    <property type="entry name" value="Lambda_DNA-bd_dom_sf"/>
</dbReference>
<reference evidence="4" key="2">
    <citation type="submission" date="2023-07" db="EMBL/GenBank/DDBJ databases">
        <authorList>
            <person name="Yang W."/>
            <person name="Chen J."/>
            <person name="Ji P."/>
            <person name="Hu F."/>
        </authorList>
    </citation>
    <scope>NUCLEOTIDE SEQUENCE</scope>
    <source>
        <strain evidence="4">CRE-138-0111</strain>
    </source>
</reference>
<feature type="domain" description="HTH cro/C1-type" evidence="2">
    <location>
        <begin position="26"/>
        <end position="80"/>
    </location>
</feature>
<dbReference type="EMBL" id="JARRYG010000002">
    <property type="protein sequence ID" value="MDG4695227.1"/>
    <property type="molecule type" value="Genomic_DNA"/>
</dbReference>
<proteinExistence type="predicted"/>
<evidence type="ECO:0000256" key="1">
    <source>
        <dbReference type="ARBA" id="ARBA00023125"/>
    </source>
</evidence>
<dbReference type="Pfam" id="PF01381">
    <property type="entry name" value="HTH_3"/>
    <property type="match status" value="1"/>
</dbReference>
<dbReference type="Proteomes" id="UP001176478">
    <property type="component" value="Unassembled WGS sequence"/>
</dbReference>
<dbReference type="PANTHER" id="PTHR46558:SF3">
    <property type="entry name" value="TRANSCRIPTIONAL REGULATOR"/>
    <property type="match status" value="1"/>
</dbReference>
<evidence type="ECO:0000259" key="2">
    <source>
        <dbReference type="PROSITE" id="PS50943"/>
    </source>
</evidence>
<protein>
    <submittedName>
        <fullName evidence="3">Helix-turn-helix transcriptional regulator</fullName>
    </submittedName>
</protein>
<dbReference type="SMART" id="SM00530">
    <property type="entry name" value="HTH_XRE"/>
    <property type="match status" value="1"/>
</dbReference>
<dbReference type="InterPro" id="IPR001387">
    <property type="entry name" value="Cro/C1-type_HTH"/>
</dbReference>
<dbReference type="AlphaFoldDB" id="A0AA42FJ71"/>
<reference evidence="4" key="3">
    <citation type="journal article" date="2024" name="Int. J. Antimicrob. Agents">
        <title>Identification of a novel Providencia species showing multi-drug-resistant in three patients with hospital-acquired infection.</title>
        <authorList>
            <person name="Yang W."/>
            <person name="Chen J."/>
            <person name="Yang F."/>
            <person name="Ji P."/>
            <person name="Shen S."/>
            <person name="Yin D."/>
            <person name="Hu F."/>
        </authorList>
    </citation>
    <scope>NUCLEOTIDE SEQUENCE</scope>
    <source>
        <strain evidence="4">CRE-138-0111</strain>
    </source>
</reference>
<dbReference type="EMBL" id="JAUQTG010000004">
    <property type="protein sequence ID" value="MDO7856507.1"/>
    <property type="molecule type" value="Genomic_DNA"/>
</dbReference>
<evidence type="ECO:0000313" key="5">
    <source>
        <dbReference type="Proteomes" id="UP001156701"/>
    </source>
</evidence>
<keyword evidence="1" id="KW-0238">DNA-binding</keyword>
<dbReference type="SUPFAM" id="SSF47413">
    <property type="entry name" value="lambda repressor-like DNA-binding domains"/>
    <property type="match status" value="1"/>
</dbReference>
<dbReference type="PROSITE" id="PS50943">
    <property type="entry name" value="HTH_CROC1"/>
    <property type="match status" value="1"/>
</dbReference>
<dbReference type="GO" id="GO:0003677">
    <property type="term" value="F:DNA binding"/>
    <property type="evidence" value="ECO:0007669"/>
    <property type="project" value="UniProtKB-KW"/>
</dbReference>
<dbReference type="Proteomes" id="UP001156701">
    <property type="component" value="Unassembled WGS sequence"/>
</dbReference>
<organism evidence="3 5">
    <name type="scientific">Providencia huashanensis</name>
    <dbReference type="NCBI Taxonomy" id="3037798"/>
    <lineage>
        <taxon>Bacteria</taxon>
        <taxon>Pseudomonadati</taxon>
        <taxon>Pseudomonadota</taxon>
        <taxon>Gammaproteobacteria</taxon>
        <taxon>Enterobacterales</taxon>
        <taxon>Morganellaceae</taxon>
        <taxon>Providencia</taxon>
    </lineage>
</organism>
<evidence type="ECO:0000313" key="3">
    <source>
        <dbReference type="EMBL" id="MDG4695227.1"/>
    </source>
</evidence>
<gene>
    <name evidence="3" type="ORF">P7V44_03115</name>
    <name evidence="4" type="ORF">Q5E86_09070</name>
</gene>
<dbReference type="CDD" id="cd00093">
    <property type="entry name" value="HTH_XRE"/>
    <property type="match status" value="1"/>
</dbReference>
<reference evidence="3" key="1">
    <citation type="submission" date="2023-03" db="EMBL/GenBank/DDBJ databases">
        <title>a new species belonging to Providencia genus.</title>
        <authorList>
            <person name="Yang W."/>
            <person name="Hu F."/>
            <person name="Shen S."/>
            <person name="Ding L."/>
            <person name="Yin D."/>
        </authorList>
    </citation>
    <scope>NUCLEOTIDE SEQUENCE</scope>
    <source>
        <strain evidence="3">CRE-3FA-0001</strain>
    </source>
</reference>
<sequence length="112" mass="12673">MNLQEHKDAPSENSANCFSSYCGVVIKRIRKETGITGAQLATKLNISQQQMSRYERGVNKLTVDMLFNISVALNISFESLIKNIIIEINKSNYDDVVTLRKSITASDTIYFY</sequence>